<proteinExistence type="predicted"/>
<feature type="compositionally biased region" description="Basic and acidic residues" evidence="1">
    <location>
        <begin position="179"/>
        <end position="191"/>
    </location>
</feature>
<feature type="compositionally biased region" description="Polar residues" evidence="1">
    <location>
        <begin position="513"/>
        <end position="528"/>
    </location>
</feature>
<evidence type="ECO:0000256" key="2">
    <source>
        <dbReference type="SAM" id="Phobius"/>
    </source>
</evidence>
<feature type="compositionally biased region" description="Polar residues" evidence="1">
    <location>
        <begin position="151"/>
        <end position="162"/>
    </location>
</feature>
<name>A0A8S0WUZ1_CYCAE</name>
<feature type="compositionally biased region" description="Polar residues" evidence="1">
    <location>
        <begin position="127"/>
        <end position="141"/>
    </location>
</feature>
<feature type="compositionally biased region" description="Basic and acidic residues" evidence="1">
    <location>
        <begin position="215"/>
        <end position="237"/>
    </location>
</feature>
<feature type="region of interest" description="Disordered" evidence="1">
    <location>
        <begin position="1"/>
        <end position="47"/>
    </location>
</feature>
<feature type="compositionally biased region" description="Polar residues" evidence="1">
    <location>
        <begin position="820"/>
        <end position="836"/>
    </location>
</feature>
<accession>A0A8S0WUZ1</accession>
<feature type="transmembrane region" description="Helical" evidence="2">
    <location>
        <begin position="1060"/>
        <end position="1078"/>
    </location>
</feature>
<gene>
    <name evidence="3" type="ORF">AAE3_LOCUS1444</name>
</gene>
<feature type="compositionally biased region" description="Polar residues" evidence="1">
    <location>
        <begin position="266"/>
        <end position="287"/>
    </location>
</feature>
<feature type="compositionally biased region" description="Polar residues" evidence="1">
    <location>
        <begin position="561"/>
        <end position="573"/>
    </location>
</feature>
<keyword evidence="2" id="KW-0472">Membrane</keyword>
<keyword evidence="2" id="KW-0812">Transmembrane</keyword>
<dbReference type="EMBL" id="CACVBS010000013">
    <property type="protein sequence ID" value="CAA7259228.1"/>
    <property type="molecule type" value="Genomic_DNA"/>
</dbReference>
<feature type="region of interest" description="Disordered" evidence="1">
    <location>
        <begin position="376"/>
        <end position="854"/>
    </location>
</feature>
<protein>
    <submittedName>
        <fullName evidence="3">Uncharacterized protein</fullName>
    </submittedName>
</protein>
<feature type="compositionally biased region" description="Polar residues" evidence="1">
    <location>
        <begin position="103"/>
        <end position="115"/>
    </location>
</feature>
<feature type="compositionally biased region" description="Polar residues" evidence="1">
    <location>
        <begin position="343"/>
        <end position="352"/>
    </location>
</feature>
<feature type="compositionally biased region" description="Polar residues" evidence="1">
    <location>
        <begin position="761"/>
        <end position="772"/>
    </location>
</feature>
<feature type="compositionally biased region" description="Low complexity" evidence="1">
    <location>
        <begin position="308"/>
        <end position="324"/>
    </location>
</feature>
<dbReference type="OrthoDB" id="3230534at2759"/>
<feature type="compositionally biased region" description="Polar residues" evidence="1">
    <location>
        <begin position="779"/>
        <end position="791"/>
    </location>
</feature>
<feature type="compositionally biased region" description="Polar residues" evidence="1">
    <location>
        <begin position="379"/>
        <end position="390"/>
    </location>
</feature>
<feature type="compositionally biased region" description="Polar residues" evidence="1">
    <location>
        <begin position="657"/>
        <end position="674"/>
    </location>
</feature>
<evidence type="ECO:0000313" key="3">
    <source>
        <dbReference type="EMBL" id="CAA7259228.1"/>
    </source>
</evidence>
<keyword evidence="4" id="KW-1185">Reference proteome</keyword>
<feature type="compositionally biased region" description="Polar residues" evidence="1">
    <location>
        <begin position="17"/>
        <end position="38"/>
    </location>
</feature>
<keyword evidence="2" id="KW-1133">Transmembrane helix</keyword>
<evidence type="ECO:0000313" key="4">
    <source>
        <dbReference type="Proteomes" id="UP000467700"/>
    </source>
</evidence>
<evidence type="ECO:0000256" key="1">
    <source>
        <dbReference type="SAM" id="MobiDB-lite"/>
    </source>
</evidence>
<organism evidence="3 4">
    <name type="scientific">Cyclocybe aegerita</name>
    <name type="common">Black poplar mushroom</name>
    <name type="synonym">Agrocybe aegerita</name>
    <dbReference type="NCBI Taxonomy" id="1973307"/>
    <lineage>
        <taxon>Eukaryota</taxon>
        <taxon>Fungi</taxon>
        <taxon>Dikarya</taxon>
        <taxon>Basidiomycota</taxon>
        <taxon>Agaricomycotina</taxon>
        <taxon>Agaricomycetes</taxon>
        <taxon>Agaricomycetidae</taxon>
        <taxon>Agaricales</taxon>
        <taxon>Agaricineae</taxon>
        <taxon>Bolbitiaceae</taxon>
        <taxon>Cyclocybe</taxon>
    </lineage>
</organism>
<feature type="compositionally biased region" description="Low complexity" evidence="1">
    <location>
        <begin position="415"/>
        <end position="432"/>
    </location>
</feature>
<feature type="compositionally biased region" description="Polar residues" evidence="1">
    <location>
        <begin position="442"/>
        <end position="478"/>
    </location>
</feature>
<sequence>MATLTTTVTPRLRMLRQSPTSSAPYDRSAQTTTSTSKPGPSRLPDFSQLVNVDLRAMDLSDDNIYSSDEPRTPQVPTPPTVTRSENPAAVLRALLSRLPAQPKSPTVSRTSSRQNISERESDYDASETASATPSVAQSSLKNIFGRALQEPGNSPRKTQSMSEDMDPSGVEFTPMPEGTRLDPKGKGRSSDGETETTIARPRTRFKASSQPITKDFLRERFSDLQDDSPTRPRDRPTTMDNLVQESDSSQTTPPAATSTPLHSLRMSVNSEFESNLLDQDSEMQNAIQAFDSDADGFTDRSFSPPPTLRRGLPPGVGPVPTLSVDSTNASHSLHRPPSRSSLTFGHSRNGQVNAMGDKYGSQSMSLTTLDGAIPLSRPFQETSAAIQRTPSTPPSPNQPWDLQQTSRTPSPGLFSTGRPPATPSSPSRSNIRSRQRADSIRSMKSSRQNGNLDEGRSQSVGRISPTTYKDDIAQSTSPLAREHASPRATPSRIFENFHQQRGTSPIHRRSPSPLLSHTPKSQNTSSALRWSALSMAPSMNGERDEQPSQQVSPSERVKASISPSLCSGLQLDSPNERPGSSRESSILRLQGSVRSKSSKSRLPSGIPADDLRETDFSSQNDTPELHFLDPPGDTSEGEPRSPVSEQLYGPSPARKTMNGSSSQTEVSTKPQTSFIDADAPSTPPRQSRPKSPRVQFKTPSPPQGLPDLPTPSSSGESEEASRRSRPATPKTPAGPNISRGLPTPKPPGGWLATPMPRHAETTSSDVGSSSQTRQDRSLKTPSRHVNTSTFKTPKPPGSWLTTPGLVVSSSSTERRSSEENNPGQSGLQTPAASLSKASLLDPKTPGAPGAWMATPAARKSLQKVRFNAETSSKSVFGGGLATSSVDASDQVPQTEWSVMLSSTTRSPRKNRGASIRILDEFGREQDSIAAQPLDSVRNRSGLRILDAMGNEILEDENSTGNEGKDDPGDVPPTRGELISRIRRGLDDLLDDIDIDQDDGLLPVDRARMEELNAASMQARQARLQLYGRAKNTRQELGLLSEQELSSQLISSTSKLDRRSYLVMAIVQVVFMVVMYRLCMNHARNFFMNSYYDPFNPELHLFVFKSDISYLPAIPWPRLSVHRGGNLWHSGWHLIGDLQLYLGRIWSGGIQQGSVWTPT</sequence>
<feature type="compositionally biased region" description="Polar residues" evidence="1">
    <location>
        <begin position="398"/>
        <end position="409"/>
    </location>
</feature>
<feature type="region of interest" description="Disordered" evidence="1">
    <location>
        <begin position="60"/>
        <end position="363"/>
    </location>
</feature>
<feature type="compositionally biased region" description="Low complexity" evidence="1">
    <location>
        <begin position="246"/>
        <end position="260"/>
    </location>
</feature>
<dbReference type="AlphaFoldDB" id="A0A8S0WUZ1"/>
<dbReference type="Proteomes" id="UP000467700">
    <property type="component" value="Unassembled WGS sequence"/>
</dbReference>
<comment type="caution">
    <text evidence="3">The sequence shown here is derived from an EMBL/GenBank/DDBJ whole genome shotgun (WGS) entry which is preliminary data.</text>
</comment>
<reference evidence="3 4" key="1">
    <citation type="submission" date="2020-01" db="EMBL/GenBank/DDBJ databases">
        <authorList>
            <person name="Gupta K D."/>
        </authorList>
    </citation>
    <scope>NUCLEOTIDE SEQUENCE [LARGE SCALE GENOMIC DNA]</scope>
</reference>
<feature type="region of interest" description="Disordered" evidence="1">
    <location>
        <begin position="954"/>
        <end position="975"/>
    </location>
</feature>